<dbReference type="Proteomes" id="UP000479190">
    <property type="component" value="Unassembled WGS sequence"/>
</dbReference>
<dbReference type="AlphaFoldDB" id="A0A6H5I708"/>
<organism evidence="1 2">
    <name type="scientific">Trichogramma brassicae</name>
    <dbReference type="NCBI Taxonomy" id="86971"/>
    <lineage>
        <taxon>Eukaryota</taxon>
        <taxon>Metazoa</taxon>
        <taxon>Ecdysozoa</taxon>
        <taxon>Arthropoda</taxon>
        <taxon>Hexapoda</taxon>
        <taxon>Insecta</taxon>
        <taxon>Pterygota</taxon>
        <taxon>Neoptera</taxon>
        <taxon>Endopterygota</taxon>
        <taxon>Hymenoptera</taxon>
        <taxon>Apocrita</taxon>
        <taxon>Proctotrupomorpha</taxon>
        <taxon>Chalcidoidea</taxon>
        <taxon>Trichogrammatidae</taxon>
        <taxon>Trichogramma</taxon>
    </lineage>
</organism>
<accession>A0A6H5I708</accession>
<reference evidence="1 2" key="1">
    <citation type="submission" date="2020-02" db="EMBL/GenBank/DDBJ databases">
        <authorList>
            <person name="Ferguson B K."/>
        </authorList>
    </citation>
    <scope>NUCLEOTIDE SEQUENCE [LARGE SCALE GENOMIC DNA]</scope>
</reference>
<proteinExistence type="predicted"/>
<evidence type="ECO:0000313" key="2">
    <source>
        <dbReference type="Proteomes" id="UP000479190"/>
    </source>
</evidence>
<gene>
    <name evidence="1" type="ORF">TBRA_LOCUS5661</name>
</gene>
<dbReference type="EMBL" id="CADCXV010000723">
    <property type="protein sequence ID" value="CAB0033763.1"/>
    <property type="molecule type" value="Genomic_DNA"/>
</dbReference>
<name>A0A6H5I708_9HYME</name>
<evidence type="ECO:0000313" key="1">
    <source>
        <dbReference type="EMBL" id="CAB0033763.1"/>
    </source>
</evidence>
<sequence length="160" mass="17844">MGEREGRKNKAALNVISLKRATKKKQRKNGGGIPGFFSWILSRRFAEASRRALFSFSSCVCSPPPRAIRGKAYVLIKRLEELGACCCCYYSAWQLYTYNSYEHVNLVAVTCALYLYYVRAAAAAPTRNRAFAAASRVKLSNRAMIVGNHYTIVAGAIEMQ</sequence>
<protein>
    <submittedName>
        <fullName evidence="1">Uncharacterized protein</fullName>
    </submittedName>
</protein>
<keyword evidence="2" id="KW-1185">Reference proteome</keyword>